<comment type="similarity">
    <text evidence="2 10">Belongs to the glycosyl hydrolase 10 (cellulase F) family.</text>
</comment>
<sequence>MPQHQFTRRRALWLGLAALTGLGTSTVARTITTAQTALRNSPAASLDKLARQTQVTGEQSLRQRAKAKGLIYGAAARRANLFTDPALAKAYQAECGILVPEWELKWSSGDARLRPTLQTFDFSRSDWMLRFAQSHDMQMRGHVLVWHLGLPDWFEEQVNRQNAEQVLVRHIQTVAGHYAGKLHSWDVVNEAIEPNNRRADGLRITSWLQLLGPDYLDLAFRAAAAADPQAKLTYNDYGLEYDRPDHDARRRAVLKLLEQLKAQGTPIHAFGLQAHLEGHETRFNPNKLRRFLADVASLGLEIYITELDVIDNRLPRHPTNRDRLIAQAYEDFLTVALDEPAVKLIVTWGLSDRYTWLSDFHPRSDRAAVRPLLLDANLNRKLAWHAVARAIDQAPSR</sequence>
<feature type="chain" id="PRO_5041638712" description="Beta-xylanase" evidence="11">
    <location>
        <begin position="29"/>
        <end position="397"/>
    </location>
</feature>
<dbReference type="PRINTS" id="PR00134">
    <property type="entry name" value="GLHYDRLASE10"/>
</dbReference>
<dbReference type="PROSITE" id="PS51760">
    <property type="entry name" value="GH10_2"/>
    <property type="match status" value="1"/>
</dbReference>
<dbReference type="EMBL" id="CP053586">
    <property type="protein sequence ID" value="WNZ24384.1"/>
    <property type="molecule type" value="Genomic_DNA"/>
</dbReference>
<dbReference type="InterPro" id="IPR031158">
    <property type="entry name" value="GH10_AS"/>
</dbReference>
<evidence type="ECO:0000256" key="2">
    <source>
        <dbReference type="ARBA" id="ARBA00007495"/>
    </source>
</evidence>
<feature type="domain" description="GH10" evidence="12">
    <location>
        <begin position="55"/>
        <end position="390"/>
    </location>
</feature>
<dbReference type="InterPro" id="IPR044846">
    <property type="entry name" value="GH10"/>
</dbReference>
<feature type="signal peptide" evidence="11">
    <location>
        <begin position="1"/>
        <end position="28"/>
    </location>
</feature>
<evidence type="ECO:0000259" key="12">
    <source>
        <dbReference type="PROSITE" id="PS51760"/>
    </source>
</evidence>
<feature type="active site" description="Nucleophile" evidence="9">
    <location>
        <position position="306"/>
    </location>
</feature>
<dbReference type="Pfam" id="PF00331">
    <property type="entry name" value="Glyco_hydro_10"/>
    <property type="match status" value="1"/>
</dbReference>
<keyword evidence="8 10" id="KW-0624">Polysaccharide degradation</keyword>
<dbReference type="Gene3D" id="3.20.20.80">
    <property type="entry name" value="Glycosidases"/>
    <property type="match status" value="1"/>
</dbReference>
<dbReference type="EC" id="3.2.1.8" evidence="10"/>
<evidence type="ECO:0000256" key="1">
    <source>
        <dbReference type="ARBA" id="ARBA00000681"/>
    </source>
</evidence>
<dbReference type="PROSITE" id="PS00591">
    <property type="entry name" value="GH10_1"/>
    <property type="match status" value="1"/>
</dbReference>
<dbReference type="PANTHER" id="PTHR31490">
    <property type="entry name" value="GLYCOSYL HYDROLASE"/>
    <property type="match status" value="1"/>
</dbReference>
<dbReference type="PROSITE" id="PS51318">
    <property type="entry name" value="TAT"/>
    <property type="match status" value="1"/>
</dbReference>
<evidence type="ECO:0000256" key="5">
    <source>
        <dbReference type="ARBA" id="ARBA00022801"/>
    </source>
</evidence>
<dbReference type="GO" id="GO:0031176">
    <property type="term" value="F:endo-1,4-beta-xylanase activity"/>
    <property type="evidence" value="ECO:0007669"/>
    <property type="project" value="UniProtKB-EC"/>
</dbReference>
<dbReference type="PANTHER" id="PTHR31490:SF88">
    <property type="entry name" value="BETA-XYLANASE"/>
    <property type="match status" value="1"/>
</dbReference>
<reference evidence="13" key="1">
    <citation type="submission" date="2020-05" db="EMBL/GenBank/DDBJ databases">
        <authorList>
            <person name="Zhu T."/>
            <person name="Keshari N."/>
            <person name="Lu X."/>
        </authorList>
    </citation>
    <scope>NUCLEOTIDE SEQUENCE</scope>
    <source>
        <strain evidence="13">NK1-12</strain>
    </source>
</reference>
<dbReference type="InterPro" id="IPR001000">
    <property type="entry name" value="GH10_dom"/>
</dbReference>
<evidence type="ECO:0000256" key="10">
    <source>
        <dbReference type="RuleBase" id="RU361174"/>
    </source>
</evidence>
<keyword evidence="6 10" id="KW-0119">Carbohydrate metabolism</keyword>
<dbReference type="InterPro" id="IPR006311">
    <property type="entry name" value="TAT_signal"/>
</dbReference>
<evidence type="ECO:0000256" key="8">
    <source>
        <dbReference type="ARBA" id="ARBA00023326"/>
    </source>
</evidence>
<evidence type="ECO:0000256" key="3">
    <source>
        <dbReference type="ARBA" id="ARBA00022651"/>
    </source>
</evidence>
<evidence type="ECO:0000256" key="9">
    <source>
        <dbReference type="PROSITE-ProRule" id="PRU10061"/>
    </source>
</evidence>
<evidence type="ECO:0000256" key="11">
    <source>
        <dbReference type="SAM" id="SignalP"/>
    </source>
</evidence>
<protein>
    <recommendedName>
        <fullName evidence="10">Beta-xylanase</fullName>
        <ecNumber evidence="10">3.2.1.8</ecNumber>
    </recommendedName>
</protein>
<evidence type="ECO:0000256" key="4">
    <source>
        <dbReference type="ARBA" id="ARBA00022729"/>
    </source>
</evidence>
<keyword evidence="7 10" id="KW-0326">Glycosidase</keyword>
<dbReference type="InterPro" id="IPR017853">
    <property type="entry name" value="GH"/>
</dbReference>
<evidence type="ECO:0000313" key="13">
    <source>
        <dbReference type="EMBL" id="WNZ24384.1"/>
    </source>
</evidence>
<gene>
    <name evidence="13" type="ORF">HJG54_16985</name>
</gene>
<evidence type="ECO:0000256" key="6">
    <source>
        <dbReference type="ARBA" id="ARBA00023277"/>
    </source>
</evidence>
<dbReference type="SUPFAM" id="SSF51445">
    <property type="entry name" value="(Trans)glycosidases"/>
    <property type="match status" value="1"/>
</dbReference>
<keyword evidence="4 11" id="KW-0732">Signal</keyword>
<organism evidence="13">
    <name type="scientific">Leptolyngbya sp. NK1-12</name>
    <dbReference type="NCBI Taxonomy" id="2547451"/>
    <lineage>
        <taxon>Bacteria</taxon>
        <taxon>Bacillati</taxon>
        <taxon>Cyanobacteriota</taxon>
        <taxon>Cyanophyceae</taxon>
        <taxon>Leptolyngbyales</taxon>
        <taxon>Leptolyngbyaceae</taxon>
        <taxon>Leptolyngbya group</taxon>
        <taxon>Leptolyngbya</taxon>
    </lineage>
</organism>
<keyword evidence="5 10" id="KW-0378">Hydrolase</keyword>
<dbReference type="SMART" id="SM00633">
    <property type="entry name" value="Glyco_10"/>
    <property type="match status" value="1"/>
</dbReference>
<comment type="catalytic activity">
    <reaction evidence="1 10">
        <text>Endohydrolysis of (1-&gt;4)-beta-D-xylosidic linkages in xylans.</text>
        <dbReference type="EC" id="3.2.1.8"/>
    </reaction>
</comment>
<accession>A0AA96WG24</accession>
<name>A0AA96WG24_9CYAN</name>
<keyword evidence="3" id="KW-0858">Xylan degradation</keyword>
<dbReference type="RefSeq" id="WP_316430161.1">
    <property type="nucleotide sequence ID" value="NZ_CP053586.1"/>
</dbReference>
<evidence type="ECO:0000256" key="7">
    <source>
        <dbReference type="ARBA" id="ARBA00023295"/>
    </source>
</evidence>
<dbReference type="AlphaFoldDB" id="A0AA96WG24"/>
<proteinExistence type="inferred from homology"/>
<dbReference type="GO" id="GO:0045493">
    <property type="term" value="P:xylan catabolic process"/>
    <property type="evidence" value="ECO:0007669"/>
    <property type="project" value="UniProtKB-KW"/>
</dbReference>